<evidence type="ECO:0000256" key="1">
    <source>
        <dbReference type="ARBA" id="ARBA00010552"/>
    </source>
</evidence>
<accession>H5T7M8</accession>
<evidence type="ECO:0000313" key="3">
    <source>
        <dbReference type="Proteomes" id="UP000053586"/>
    </source>
</evidence>
<organism evidence="2 3">
    <name type="scientific">Glaciecola punicea ACAM 611</name>
    <dbReference type="NCBI Taxonomy" id="1121923"/>
    <lineage>
        <taxon>Bacteria</taxon>
        <taxon>Pseudomonadati</taxon>
        <taxon>Pseudomonadota</taxon>
        <taxon>Gammaproteobacteria</taxon>
        <taxon>Alteromonadales</taxon>
        <taxon>Alteromonadaceae</taxon>
        <taxon>Glaciecola</taxon>
    </lineage>
</organism>
<dbReference type="Proteomes" id="UP000053586">
    <property type="component" value="Unassembled WGS sequence"/>
</dbReference>
<reference evidence="2 3" key="2">
    <citation type="journal article" date="2017" name="Antonie Van Leeuwenhoek">
        <title>Rhizobium rhizosphaerae sp. nov., a novel species isolated from rice rhizosphere.</title>
        <authorList>
            <person name="Zhao J.J."/>
            <person name="Zhang J."/>
            <person name="Zhang R.J."/>
            <person name="Zhang C.W."/>
            <person name="Yin H.Q."/>
            <person name="Zhang X.X."/>
        </authorList>
    </citation>
    <scope>NUCLEOTIDE SEQUENCE [LARGE SCALE GENOMIC DNA]</scope>
    <source>
        <strain evidence="2 3">ACAM 611</strain>
    </source>
</reference>
<dbReference type="EMBL" id="BAET01000002">
    <property type="protein sequence ID" value="GAB54305.1"/>
    <property type="molecule type" value="Genomic_DNA"/>
</dbReference>
<dbReference type="InterPro" id="IPR019897">
    <property type="entry name" value="RidA_CS"/>
</dbReference>
<dbReference type="STRING" id="56804.BAE46_04055"/>
<dbReference type="NCBIfam" id="TIGR00004">
    <property type="entry name" value="Rid family detoxifying hydrolase"/>
    <property type="match status" value="1"/>
</dbReference>
<dbReference type="CDD" id="cd00448">
    <property type="entry name" value="YjgF_YER057c_UK114_family"/>
    <property type="match status" value="1"/>
</dbReference>
<dbReference type="SUPFAM" id="SSF55298">
    <property type="entry name" value="YjgF-like"/>
    <property type="match status" value="1"/>
</dbReference>
<dbReference type="PANTHER" id="PTHR11803">
    <property type="entry name" value="2-IMINOBUTANOATE/2-IMINOPROPANOATE DEAMINASE RIDA"/>
    <property type="match status" value="1"/>
</dbReference>
<proteinExistence type="inferred from homology"/>
<protein>
    <submittedName>
        <fullName evidence="2">TdcF protein</fullName>
    </submittedName>
</protein>
<keyword evidence="3" id="KW-1185">Reference proteome</keyword>
<dbReference type="Gene3D" id="3.30.1330.40">
    <property type="entry name" value="RutC-like"/>
    <property type="match status" value="1"/>
</dbReference>
<evidence type="ECO:0000313" key="2">
    <source>
        <dbReference type="EMBL" id="GAB54305.1"/>
    </source>
</evidence>
<sequence>MSKSVIQTNNAPAAIGTYSQAVKAGNTVYLSGQIPLVPSTMEMVSEDFEAQAVQVFENMQAVIEAAGGTMSHLVKVNIFLIDLGQFAKVNEVMARYFEEPYPARAAVQVSALPKGSQIEIDAVMVLPE</sequence>
<dbReference type="eggNOG" id="COG0251">
    <property type="taxonomic scope" value="Bacteria"/>
</dbReference>
<dbReference type="InterPro" id="IPR035959">
    <property type="entry name" value="RutC-like_sf"/>
</dbReference>
<dbReference type="GO" id="GO:0005829">
    <property type="term" value="C:cytosol"/>
    <property type="evidence" value="ECO:0007669"/>
    <property type="project" value="TreeGrafter"/>
</dbReference>
<dbReference type="PANTHER" id="PTHR11803:SF39">
    <property type="entry name" value="2-IMINOBUTANOATE_2-IMINOPROPANOATE DEAMINASE"/>
    <property type="match status" value="1"/>
</dbReference>
<reference evidence="2 3" key="1">
    <citation type="journal article" date="2012" name="J. Bacteriol.">
        <title>Genome sequence of proteorhodopsin-containing sea ice bacterium Glaciecola punicea ACAM 611T.</title>
        <authorList>
            <person name="Qin Q.-L."/>
            <person name="Xie B.-B."/>
            <person name="Shu Y.-L."/>
            <person name="Rong J.-C."/>
            <person name="Zhao D.-L."/>
            <person name="Zhang X.-Y."/>
            <person name="Chen X.-L."/>
            <person name="Zhou B.-C."/>
            <person name="Zhanga Y.-Z."/>
        </authorList>
    </citation>
    <scope>NUCLEOTIDE SEQUENCE [LARGE SCALE GENOMIC DNA]</scope>
    <source>
        <strain evidence="2 3">ACAM 611</strain>
    </source>
</reference>
<comment type="caution">
    <text evidence="2">The sequence shown here is derived from an EMBL/GenBank/DDBJ whole genome shotgun (WGS) entry which is preliminary data.</text>
</comment>
<dbReference type="PROSITE" id="PS01094">
    <property type="entry name" value="UPF0076"/>
    <property type="match status" value="1"/>
</dbReference>
<dbReference type="FunFam" id="3.30.1330.40:FF:000001">
    <property type="entry name" value="L-PSP family endoribonuclease"/>
    <property type="match status" value="1"/>
</dbReference>
<dbReference type="OrthoDB" id="9803101at2"/>
<dbReference type="AlphaFoldDB" id="H5T7M8"/>
<name>H5T7M8_9ALTE</name>
<comment type="similarity">
    <text evidence="1">Belongs to the RutC family.</text>
</comment>
<dbReference type="RefSeq" id="WP_006002399.1">
    <property type="nucleotide sequence ID" value="NZ_BAET01000002.1"/>
</dbReference>
<dbReference type="GO" id="GO:0019239">
    <property type="term" value="F:deaminase activity"/>
    <property type="evidence" value="ECO:0007669"/>
    <property type="project" value="TreeGrafter"/>
</dbReference>
<gene>
    <name evidence="2" type="primary">tdcF</name>
    <name evidence="2" type="ORF">GPUN_0151</name>
</gene>
<dbReference type="InterPro" id="IPR006175">
    <property type="entry name" value="YjgF/YER057c/UK114"/>
</dbReference>
<dbReference type="InterPro" id="IPR006056">
    <property type="entry name" value="RidA"/>
</dbReference>
<dbReference type="Pfam" id="PF01042">
    <property type="entry name" value="Ribonuc_L-PSP"/>
    <property type="match status" value="1"/>
</dbReference>